<feature type="transmembrane region" description="Helical" evidence="1">
    <location>
        <begin position="12"/>
        <end position="33"/>
    </location>
</feature>
<organism evidence="2 3">
    <name type="scientific">Patellaria atrata CBS 101060</name>
    <dbReference type="NCBI Taxonomy" id="1346257"/>
    <lineage>
        <taxon>Eukaryota</taxon>
        <taxon>Fungi</taxon>
        <taxon>Dikarya</taxon>
        <taxon>Ascomycota</taxon>
        <taxon>Pezizomycotina</taxon>
        <taxon>Dothideomycetes</taxon>
        <taxon>Dothideomycetes incertae sedis</taxon>
        <taxon>Patellariales</taxon>
        <taxon>Patellariaceae</taxon>
        <taxon>Patellaria</taxon>
    </lineage>
</organism>
<protein>
    <submittedName>
        <fullName evidence="2">Uncharacterized protein</fullName>
    </submittedName>
</protein>
<evidence type="ECO:0000313" key="2">
    <source>
        <dbReference type="EMBL" id="KAF2836681.1"/>
    </source>
</evidence>
<keyword evidence="1" id="KW-0812">Transmembrane</keyword>
<dbReference type="Proteomes" id="UP000799429">
    <property type="component" value="Unassembled WGS sequence"/>
</dbReference>
<dbReference type="AlphaFoldDB" id="A0A9P4VKS9"/>
<evidence type="ECO:0000256" key="1">
    <source>
        <dbReference type="SAM" id="Phobius"/>
    </source>
</evidence>
<keyword evidence="3" id="KW-1185">Reference proteome</keyword>
<gene>
    <name evidence="2" type="ORF">M501DRAFT_223658</name>
</gene>
<dbReference type="EMBL" id="MU006102">
    <property type="protein sequence ID" value="KAF2836681.1"/>
    <property type="molecule type" value="Genomic_DNA"/>
</dbReference>
<reference evidence="2" key="1">
    <citation type="journal article" date="2020" name="Stud. Mycol.">
        <title>101 Dothideomycetes genomes: a test case for predicting lifestyles and emergence of pathogens.</title>
        <authorList>
            <person name="Haridas S."/>
            <person name="Albert R."/>
            <person name="Binder M."/>
            <person name="Bloem J."/>
            <person name="Labutti K."/>
            <person name="Salamov A."/>
            <person name="Andreopoulos B."/>
            <person name="Baker S."/>
            <person name="Barry K."/>
            <person name="Bills G."/>
            <person name="Bluhm B."/>
            <person name="Cannon C."/>
            <person name="Castanera R."/>
            <person name="Culley D."/>
            <person name="Daum C."/>
            <person name="Ezra D."/>
            <person name="Gonzalez J."/>
            <person name="Henrissat B."/>
            <person name="Kuo A."/>
            <person name="Liang C."/>
            <person name="Lipzen A."/>
            <person name="Lutzoni F."/>
            <person name="Magnuson J."/>
            <person name="Mondo S."/>
            <person name="Nolan M."/>
            <person name="Ohm R."/>
            <person name="Pangilinan J."/>
            <person name="Park H.-J."/>
            <person name="Ramirez L."/>
            <person name="Alfaro M."/>
            <person name="Sun H."/>
            <person name="Tritt A."/>
            <person name="Yoshinaga Y."/>
            <person name="Zwiers L.-H."/>
            <person name="Turgeon B."/>
            <person name="Goodwin S."/>
            <person name="Spatafora J."/>
            <person name="Crous P."/>
            <person name="Grigoriev I."/>
        </authorList>
    </citation>
    <scope>NUCLEOTIDE SEQUENCE</scope>
    <source>
        <strain evidence="2">CBS 101060</strain>
    </source>
</reference>
<proteinExistence type="predicted"/>
<sequence>MFLLSCITPVFLLFFCLLIYFLFLILVTLFIFYSRERRVEIESLRGKGGEEGVKSVGKVLRSGWDDCFSFLFILLFRIKPAYLYRSNNKSYSVCGIKEDTNYQSKQ</sequence>
<name>A0A9P4VKS9_9PEZI</name>
<evidence type="ECO:0000313" key="3">
    <source>
        <dbReference type="Proteomes" id="UP000799429"/>
    </source>
</evidence>
<keyword evidence="1" id="KW-0472">Membrane</keyword>
<comment type="caution">
    <text evidence="2">The sequence shown here is derived from an EMBL/GenBank/DDBJ whole genome shotgun (WGS) entry which is preliminary data.</text>
</comment>
<accession>A0A9P4VKS9</accession>
<keyword evidence="1" id="KW-1133">Transmembrane helix</keyword>